<dbReference type="GO" id="GO:0003677">
    <property type="term" value="F:DNA binding"/>
    <property type="evidence" value="ECO:0007669"/>
    <property type="project" value="UniProtKB-KW"/>
</dbReference>
<dbReference type="InterPro" id="IPR038268">
    <property type="entry name" value="RHH_sf"/>
</dbReference>
<evidence type="ECO:0000259" key="1">
    <source>
        <dbReference type="Pfam" id="PF13467"/>
    </source>
</evidence>
<name>A0A1I0U1Z6_9RHOB</name>
<dbReference type="Pfam" id="PF13467">
    <property type="entry name" value="RHH_4"/>
    <property type="match status" value="1"/>
</dbReference>
<gene>
    <name evidence="2" type="ORF">SAMN04487972_11967</name>
</gene>
<dbReference type="OrthoDB" id="7477016at2"/>
<accession>A0A1I0U1Z6</accession>
<dbReference type="InterPro" id="IPR027373">
    <property type="entry name" value="RHH_dom"/>
</dbReference>
<dbReference type="RefSeq" id="WP_081967557.1">
    <property type="nucleotide sequence ID" value="NZ_FOJO01000019.1"/>
</dbReference>
<dbReference type="Gene3D" id="1.10.3990.20">
    <property type="entry name" value="protein bp1543"/>
    <property type="match status" value="1"/>
</dbReference>
<evidence type="ECO:0000313" key="3">
    <source>
        <dbReference type="Proteomes" id="UP000182312"/>
    </source>
</evidence>
<dbReference type="Proteomes" id="UP000182312">
    <property type="component" value="Unassembled WGS sequence"/>
</dbReference>
<feature type="domain" description="Ribbon-helix-helix" evidence="1">
    <location>
        <begin position="10"/>
        <end position="73"/>
    </location>
</feature>
<keyword evidence="2" id="KW-0238">DNA-binding</keyword>
<reference evidence="2 3" key="1">
    <citation type="submission" date="2016-10" db="EMBL/GenBank/DDBJ databases">
        <authorList>
            <person name="de Groot N.N."/>
        </authorList>
    </citation>
    <scope>NUCLEOTIDE SEQUENCE [LARGE SCALE GENOMIC DNA]</scope>
    <source>
        <strain evidence="2 3">CGMCC 1.6117</strain>
    </source>
</reference>
<organism evidence="2 3">
    <name type="scientific">Paracoccus halophilus</name>
    <dbReference type="NCBI Taxonomy" id="376733"/>
    <lineage>
        <taxon>Bacteria</taxon>
        <taxon>Pseudomonadati</taxon>
        <taxon>Pseudomonadota</taxon>
        <taxon>Alphaproteobacteria</taxon>
        <taxon>Rhodobacterales</taxon>
        <taxon>Paracoccaceae</taxon>
        <taxon>Paracoccus</taxon>
    </lineage>
</organism>
<proteinExistence type="predicted"/>
<sequence>MPDIPPMAAPVKRSVTIGGHRTSVSLEDAFWRELKEMARRRDTTLSSLVARVDSRRPADVGLATALRLYVLAELRQMLAARDAAD</sequence>
<protein>
    <submittedName>
        <fullName evidence="2">Predicted DNA-binding protein, contains Ribbon-helix-helix (RHH) domain</fullName>
    </submittedName>
</protein>
<evidence type="ECO:0000313" key="2">
    <source>
        <dbReference type="EMBL" id="SFA58139.1"/>
    </source>
</evidence>
<dbReference type="AlphaFoldDB" id="A0A1I0U1Z6"/>
<dbReference type="EMBL" id="FOJO01000019">
    <property type="protein sequence ID" value="SFA58139.1"/>
    <property type="molecule type" value="Genomic_DNA"/>
</dbReference>